<dbReference type="EMBL" id="VCGU01000003">
    <property type="protein sequence ID" value="TRY78310.1"/>
    <property type="molecule type" value="Genomic_DNA"/>
</dbReference>
<feature type="region of interest" description="Disordered" evidence="1">
    <location>
        <begin position="36"/>
        <end position="57"/>
    </location>
</feature>
<reference evidence="2 3" key="1">
    <citation type="journal article" date="2018" name="Nat. Ecol. Evol.">
        <title>Genomic signatures of mitonuclear coevolution across populations of Tigriopus californicus.</title>
        <authorList>
            <person name="Barreto F.S."/>
            <person name="Watson E.T."/>
            <person name="Lima T.G."/>
            <person name="Willett C.S."/>
            <person name="Edmands S."/>
            <person name="Li W."/>
            <person name="Burton R.S."/>
        </authorList>
    </citation>
    <scope>NUCLEOTIDE SEQUENCE [LARGE SCALE GENOMIC DNA]</scope>
    <source>
        <strain evidence="2 3">San Diego</strain>
    </source>
</reference>
<protein>
    <submittedName>
        <fullName evidence="2">Uncharacterized protein</fullName>
    </submittedName>
</protein>
<accession>A0A553PKV1</accession>
<evidence type="ECO:0000313" key="2">
    <source>
        <dbReference type="EMBL" id="TRY78310.1"/>
    </source>
</evidence>
<gene>
    <name evidence="2" type="ORF">TCAL_05013</name>
</gene>
<feature type="non-terminal residue" evidence="2">
    <location>
        <position position="1"/>
    </location>
</feature>
<name>A0A553PKV1_TIGCA</name>
<keyword evidence="3" id="KW-1185">Reference proteome</keyword>
<evidence type="ECO:0000313" key="3">
    <source>
        <dbReference type="Proteomes" id="UP000318571"/>
    </source>
</evidence>
<dbReference type="AlphaFoldDB" id="A0A553PKV1"/>
<organism evidence="2 3">
    <name type="scientific">Tigriopus californicus</name>
    <name type="common">Marine copepod</name>
    <dbReference type="NCBI Taxonomy" id="6832"/>
    <lineage>
        <taxon>Eukaryota</taxon>
        <taxon>Metazoa</taxon>
        <taxon>Ecdysozoa</taxon>
        <taxon>Arthropoda</taxon>
        <taxon>Crustacea</taxon>
        <taxon>Multicrustacea</taxon>
        <taxon>Hexanauplia</taxon>
        <taxon>Copepoda</taxon>
        <taxon>Harpacticoida</taxon>
        <taxon>Harpacticidae</taxon>
        <taxon>Tigriopus</taxon>
    </lineage>
</organism>
<dbReference type="Proteomes" id="UP000318571">
    <property type="component" value="Chromosome 11"/>
</dbReference>
<sequence>PEAVKTCISELHFRHIEQLLVINAVRILASIMSTVEGARSSPTSPKSKFDPEISMSESNSPYQTVITAVSPPRRGSGSMLVRYFEQVKKTVEEFIEDVGYAEMRPDHDLDPDESDVRLRVAAARIPRIQQRLNNLSEKEATLTKSLLDQGIEDPHHLMEKIETIVDSFERSQQSLHQKLANRPNLRQDLLPSLPIATTQDVGSYAVTPVKSVDDYDATKHVDPKFDGDKSDPECLQKFSSWKSAWDSAHATLRTLEGYSSKAAFKHLESVLTGEALKKIRLINRSGGTYELAINKLESFFGNKLGLAANYLTSVGEFEGSNLNMAAVIQDSVVGLESLQDTFVEDKVDPFQFSIIHHLQTLMESRPTMAESWLHFKKRRHEEFLAQQIGEKWHPSIVENSTSFKAWLDTFRANRPTAKSMNSKVKPSAQVIIDHFNVQQLSPSPTRNGFKSAKQKTNAKDASFHGLPVTFVKASVASVAVVTIRFFALRTVIVRKYLASLSDLVPHHLAPSPAKSLVAAVVIALPGNLVIETGIEAMIGFVIEAMIGFVIEAMIELGIEAMIELGIEAMIELGIELPVIVIELLGNVIISEDGGCREGLHGEVTPGEQE</sequence>
<comment type="caution">
    <text evidence="2">The sequence shown here is derived from an EMBL/GenBank/DDBJ whole genome shotgun (WGS) entry which is preliminary data.</text>
</comment>
<evidence type="ECO:0000256" key="1">
    <source>
        <dbReference type="SAM" id="MobiDB-lite"/>
    </source>
</evidence>
<proteinExistence type="predicted"/>
<feature type="non-terminal residue" evidence="2">
    <location>
        <position position="609"/>
    </location>
</feature>